<reference evidence="3" key="1">
    <citation type="journal article" date="2019" name="Int. J. Syst. Evol. Microbiol.">
        <title>The Global Catalogue of Microorganisms (GCM) 10K type strain sequencing project: providing services to taxonomists for standard genome sequencing and annotation.</title>
        <authorList>
            <consortium name="The Broad Institute Genomics Platform"/>
            <consortium name="The Broad Institute Genome Sequencing Center for Infectious Disease"/>
            <person name="Wu L."/>
            <person name="Ma J."/>
        </authorList>
    </citation>
    <scope>NUCLEOTIDE SEQUENCE [LARGE SCALE GENOMIC DNA]</scope>
    <source>
        <strain evidence="3">NBRC 110608</strain>
    </source>
</reference>
<name>A0ABM8HBJ6_9MICO</name>
<keyword evidence="3" id="KW-1185">Reference proteome</keyword>
<protein>
    <submittedName>
        <fullName evidence="2">Uncharacterized protein</fullName>
    </submittedName>
</protein>
<evidence type="ECO:0000313" key="2">
    <source>
        <dbReference type="EMBL" id="BDZ58330.1"/>
    </source>
</evidence>
<evidence type="ECO:0000313" key="3">
    <source>
        <dbReference type="Proteomes" id="UP001321421"/>
    </source>
</evidence>
<accession>A0ABM8HBJ6</accession>
<gene>
    <name evidence="2" type="ORF">GCM10025872_19870</name>
</gene>
<proteinExistence type="predicted"/>
<feature type="compositionally biased region" description="Low complexity" evidence="1">
    <location>
        <begin position="18"/>
        <end position="30"/>
    </location>
</feature>
<organism evidence="2 3">
    <name type="scientific">Barrientosiimonas endolithica</name>
    <dbReference type="NCBI Taxonomy" id="1535208"/>
    <lineage>
        <taxon>Bacteria</taxon>
        <taxon>Bacillati</taxon>
        <taxon>Actinomycetota</taxon>
        <taxon>Actinomycetes</taxon>
        <taxon>Micrococcales</taxon>
        <taxon>Dermacoccaceae</taxon>
        <taxon>Barrientosiimonas</taxon>
    </lineage>
</organism>
<evidence type="ECO:0000256" key="1">
    <source>
        <dbReference type="SAM" id="MobiDB-lite"/>
    </source>
</evidence>
<feature type="compositionally biased region" description="Low complexity" evidence="1">
    <location>
        <begin position="56"/>
        <end position="80"/>
    </location>
</feature>
<dbReference type="RefSeq" id="WP_289230807.1">
    <property type="nucleotide sequence ID" value="NZ_AP027735.1"/>
</dbReference>
<sequence>MSVPDSAPGAKQSTREVAQAAAAPSSDAAPVGDHNAPAAAQPLESGSGTADRDDAASTAAPTPAAPAATTPASAADTASTEGTRSGADDASVDAAGTTGDARSADSTS</sequence>
<feature type="compositionally biased region" description="Low complexity" evidence="1">
    <location>
        <begin position="88"/>
        <end position="101"/>
    </location>
</feature>
<feature type="region of interest" description="Disordered" evidence="1">
    <location>
        <begin position="1"/>
        <end position="108"/>
    </location>
</feature>
<dbReference type="Proteomes" id="UP001321421">
    <property type="component" value="Chromosome"/>
</dbReference>
<dbReference type="EMBL" id="AP027735">
    <property type="protein sequence ID" value="BDZ58330.1"/>
    <property type="molecule type" value="Genomic_DNA"/>
</dbReference>